<protein>
    <submittedName>
        <fullName evidence="7">FAD-dependent oxidoreductase</fullName>
    </submittedName>
</protein>
<dbReference type="Gene3D" id="3.30.390.30">
    <property type="match status" value="1"/>
</dbReference>
<dbReference type="InterPro" id="IPR016156">
    <property type="entry name" value="FAD/NAD-linked_Rdtase_dimer_sf"/>
</dbReference>
<dbReference type="SUPFAM" id="SSF51905">
    <property type="entry name" value="FAD/NAD(P)-binding domain"/>
    <property type="match status" value="1"/>
</dbReference>
<comment type="cofactor">
    <cofactor evidence="1">
        <name>FAD</name>
        <dbReference type="ChEBI" id="CHEBI:57692"/>
    </cofactor>
</comment>
<keyword evidence="4" id="KW-0560">Oxidoreductase</keyword>
<name>A0A9X2C1D6_9BURK</name>
<dbReference type="PANTHER" id="PTHR43557:SF2">
    <property type="entry name" value="RIESKE DOMAIN-CONTAINING PROTEIN-RELATED"/>
    <property type="match status" value="1"/>
</dbReference>
<dbReference type="InterPro" id="IPR028202">
    <property type="entry name" value="Reductase_C"/>
</dbReference>
<dbReference type="PANTHER" id="PTHR43557">
    <property type="entry name" value="APOPTOSIS-INDUCING FACTOR 1"/>
    <property type="match status" value="1"/>
</dbReference>
<organism evidence="7 8">
    <name type="scientific">Scleromatobacter humisilvae</name>
    <dbReference type="NCBI Taxonomy" id="2897159"/>
    <lineage>
        <taxon>Bacteria</taxon>
        <taxon>Pseudomonadati</taxon>
        <taxon>Pseudomonadota</taxon>
        <taxon>Betaproteobacteria</taxon>
        <taxon>Burkholderiales</taxon>
        <taxon>Sphaerotilaceae</taxon>
        <taxon>Scleromatobacter</taxon>
    </lineage>
</organism>
<sequence>MTSPDQQQLILIVGAGQAGAELAFALRQTGSTARIVIVGDEPFAPYQRPPLSKSYLAGKVDLAALYVKPKEAYDTANIELRTAVRAEHVDRSAKVVRLSDGSTMLYDKLVFATGGRPRPLQAKGVQDAPRLGNLHYLRTVGDVDRIHRQFQPGFRMVLIGGGYVGLEVAAAAREHGMHVTVLEAMPRVLARVTVPEISAFYERVHREAGVEIRTSAVVSSIVTDESGDAVTAIVCSDGSTTPADVVVVGIGLLPNTELAERSGLEVKDGIVVDELTRTADPDVLAIGDCTRHPNVMYGRHVRLESVPNALEQARTAAATLCGQHRPHHAVPWFWSDQFDLKLQMVGLADGHDRLVLRGSTSTRSFSAFYMKEGRVIAADAVNRPQDFMIAKRLVAQQSMVDPSRLADESQPLKTLASAPPV</sequence>
<evidence type="ECO:0000259" key="5">
    <source>
        <dbReference type="Pfam" id="PF07992"/>
    </source>
</evidence>
<evidence type="ECO:0000313" key="7">
    <source>
        <dbReference type="EMBL" id="MCK9685669.1"/>
    </source>
</evidence>
<comment type="caution">
    <text evidence="7">The sequence shown here is derived from an EMBL/GenBank/DDBJ whole genome shotgun (WGS) entry which is preliminary data.</text>
</comment>
<dbReference type="SUPFAM" id="SSF55424">
    <property type="entry name" value="FAD/NAD-linked reductases, dimerisation (C-terminal) domain"/>
    <property type="match status" value="1"/>
</dbReference>
<dbReference type="InterPro" id="IPR050446">
    <property type="entry name" value="FAD-oxidoreductase/Apoptosis"/>
</dbReference>
<evidence type="ECO:0000313" key="8">
    <source>
        <dbReference type="Proteomes" id="UP001139353"/>
    </source>
</evidence>
<keyword evidence="2" id="KW-0285">Flavoprotein</keyword>
<dbReference type="InterPro" id="IPR023753">
    <property type="entry name" value="FAD/NAD-binding_dom"/>
</dbReference>
<evidence type="ECO:0000256" key="2">
    <source>
        <dbReference type="ARBA" id="ARBA00022630"/>
    </source>
</evidence>
<keyword evidence="3" id="KW-0274">FAD</keyword>
<accession>A0A9X2C1D6</accession>
<dbReference type="GO" id="GO:0005737">
    <property type="term" value="C:cytoplasm"/>
    <property type="evidence" value="ECO:0007669"/>
    <property type="project" value="TreeGrafter"/>
</dbReference>
<dbReference type="AlphaFoldDB" id="A0A9X2C1D6"/>
<dbReference type="Gene3D" id="3.50.50.60">
    <property type="entry name" value="FAD/NAD(P)-binding domain"/>
    <property type="match status" value="2"/>
</dbReference>
<evidence type="ECO:0000256" key="4">
    <source>
        <dbReference type="ARBA" id="ARBA00023002"/>
    </source>
</evidence>
<evidence type="ECO:0000259" key="6">
    <source>
        <dbReference type="Pfam" id="PF14759"/>
    </source>
</evidence>
<dbReference type="InterPro" id="IPR036188">
    <property type="entry name" value="FAD/NAD-bd_sf"/>
</dbReference>
<dbReference type="PRINTS" id="PR00411">
    <property type="entry name" value="PNDRDTASEI"/>
</dbReference>
<evidence type="ECO:0000256" key="3">
    <source>
        <dbReference type="ARBA" id="ARBA00022827"/>
    </source>
</evidence>
<dbReference type="GO" id="GO:0016651">
    <property type="term" value="F:oxidoreductase activity, acting on NAD(P)H"/>
    <property type="evidence" value="ECO:0007669"/>
    <property type="project" value="TreeGrafter"/>
</dbReference>
<gene>
    <name evidence="7" type="ORF">LPC04_08100</name>
</gene>
<evidence type="ECO:0000256" key="1">
    <source>
        <dbReference type="ARBA" id="ARBA00001974"/>
    </source>
</evidence>
<dbReference type="Proteomes" id="UP001139353">
    <property type="component" value="Unassembled WGS sequence"/>
</dbReference>
<proteinExistence type="predicted"/>
<dbReference type="RefSeq" id="WP_275681665.1">
    <property type="nucleotide sequence ID" value="NZ_JAJLJH010000001.1"/>
</dbReference>
<dbReference type="Pfam" id="PF14759">
    <property type="entry name" value="Reductase_C"/>
    <property type="match status" value="1"/>
</dbReference>
<keyword evidence="8" id="KW-1185">Reference proteome</keyword>
<feature type="domain" description="FAD/NAD(P)-binding" evidence="5">
    <location>
        <begin position="10"/>
        <end position="313"/>
    </location>
</feature>
<reference evidence="7" key="1">
    <citation type="submission" date="2021-11" db="EMBL/GenBank/DDBJ databases">
        <title>BS-T2-15 a new species belonging to the Comamonadaceae family isolated from the soil of a French oak forest.</title>
        <authorList>
            <person name="Mieszkin S."/>
            <person name="Alain K."/>
        </authorList>
    </citation>
    <scope>NUCLEOTIDE SEQUENCE</scope>
    <source>
        <strain evidence="7">BS-T2-15</strain>
    </source>
</reference>
<dbReference type="EMBL" id="JAJLJH010000001">
    <property type="protein sequence ID" value="MCK9685669.1"/>
    <property type="molecule type" value="Genomic_DNA"/>
</dbReference>
<feature type="domain" description="Reductase C-terminal" evidence="6">
    <location>
        <begin position="332"/>
        <end position="416"/>
    </location>
</feature>
<dbReference type="PRINTS" id="PR00368">
    <property type="entry name" value="FADPNR"/>
</dbReference>
<dbReference type="Pfam" id="PF07992">
    <property type="entry name" value="Pyr_redox_2"/>
    <property type="match status" value="1"/>
</dbReference>